<name>A0A545AVN8_9ACTN</name>
<gene>
    <name evidence="1" type="ORF">FL583_11845</name>
</gene>
<dbReference type="EMBL" id="VIRS01000007">
    <property type="protein sequence ID" value="TQS44665.1"/>
    <property type="molecule type" value="Genomic_DNA"/>
</dbReference>
<keyword evidence="2" id="KW-1185">Reference proteome</keyword>
<proteinExistence type="predicted"/>
<dbReference type="InParanoid" id="A0A545AVN8"/>
<evidence type="ECO:0000313" key="1">
    <source>
        <dbReference type="EMBL" id="TQS44665.1"/>
    </source>
</evidence>
<dbReference type="Proteomes" id="UP000317982">
    <property type="component" value="Unassembled WGS sequence"/>
</dbReference>
<dbReference type="RefSeq" id="WP_142704647.1">
    <property type="nucleotide sequence ID" value="NZ_VIRS01000007.1"/>
</dbReference>
<sequence>MTTTRAPSQVGLVFDHHPLTAYATSKDLIAPSLVASILERQQFIAVSPLVLAEAYCSLDPEEADVLDLLTSGALAAAIVVEPFDGETARLLGRDSAPTLTAGGGHRPTLATLHTAQLAVRHAAGVVTGEPAPLRKLLGPDWPVLEV</sequence>
<evidence type="ECO:0008006" key="3">
    <source>
        <dbReference type="Google" id="ProtNLM"/>
    </source>
</evidence>
<protein>
    <recommendedName>
        <fullName evidence="3">Type II toxin-antitoxin system VapC family toxin</fullName>
    </recommendedName>
</protein>
<organism evidence="1 2">
    <name type="scientific">Cryptosporangium phraense</name>
    <dbReference type="NCBI Taxonomy" id="2593070"/>
    <lineage>
        <taxon>Bacteria</taxon>
        <taxon>Bacillati</taxon>
        <taxon>Actinomycetota</taxon>
        <taxon>Actinomycetes</taxon>
        <taxon>Cryptosporangiales</taxon>
        <taxon>Cryptosporangiaceae</taxon>
        <taxon>Cryptosporangium</taxon>
    </lineage>
</organism>
<comment type="caution">
    <text evidence="1">The sequence shown here is derived from an EMBL/GenBank/DDBJ whole genome shotgun (WGS) entry which is preliminary data.</text>
</comment>
<dbReference type="OrthoDB" id="5187646at2"/>
<reference evidence="1 2" key="1">
    <citation type="submission" date="2019-07" db="EMBL/GenBank/DDBJ databases">
        <title>Cryptosporangium phraense sp. nov., isolated from plant litter.</title>
        <authorList>
            <person name="Suriyachadkun C."/>
        </authorList>
    </citation>
    <scope>NUCLEOTIDE SEQUENCE [LARGE SCALE GENOMIC DNA]</scope>
    <source>
        <strain evidence="1 2">A-T 5661</strain>
    </source>
</reference>
<dbReference type="AlphaFoldDB" id="A0A545AVN8"/>
<evidence type="ECO:0000313" key="2">
    <source>
        <dbReference type="Proteomes" id="UP000317982"/>
    </source>
</evidence>
<accession>A0A545AVN8</accession>